<dbReference type="InterPro" id="IPR036086">
    <property type="entry name" value="ParB/Sulfiredoxin_sf"/>
</dbReference>
<reference evidence="1" key="1">
    <citation type="journal article" date="2015" name="Nature">
        <title>Complex archaea that bridge the gap between prokaryotes and eukaryotes.</title>
        <authorList>
            <person name="Spang A."/>
            <person name="Saw J.H."/>
            <person name="Jorgensen S.L."/>
            <person name="Zaremba-Niedzwiedzka K."/>
            <person name="Martijn J."/>
            <person name="Lind A.E."/>
            <person name="van Eijk R."/>
            <person name="Schleper C."/>
            <person name="Guy L."/>
            <person name="Ettema T.J."/>
        </authorList>
    </citation>
    <scope>NUCLEOTIDE SEQUENCE</scope>
</reference>
<proteinExistence type="predicted"/>
<comment type="caution">
    <text evidence="1">The sequence shown here is derived from an EMBL/GenBank/DDBJ whole genome shotgun (WGS) entry which is preliminary data.</text>
</comment>
<accession>A0A0F9KK12</accession>
<dbReference type="SUPFAM" id="SSF110849">
    <property type="entry name" value="ParB/Sulfiredoxin"/>
    <property type="match status" value="1"/>
</dbReference>
<dbReference type="EMBL" id="LAZR01007857">
    <property type="protein sequence ID" value="KKM82479.1"/>
    <property type="molecule type" value="Genomic_DNA"/>
</dbReference>
<dbReference type="AlphaFoldDB" id="A0A0F9KK12"/>
<evidence type="ECO:0000313" key="1">
    <source>
        <dbReference type="EMBL" id="KKM82479.1"/>
    </source>
</evidence>
<organism evidence="1">
    <name type="scientific">marine sediment metagenome</name>
    <dbReference type="NCBI Taxonomy" id="412755"/>
    <lineage>
        <taxon>unclassified sequences</taxon>
        <taxon>metagenomes</taxon>
        <taxon>ecological metagenomes</taxon>
    </lineage>
</organism>
<gene>
    <name evidence="1" type="ORF">LCGC14_1319100</name>
</gene>
<evidence type="ECO:0008006" key="2">
    <source>
        <dbReference type="Google" id="ProtNLM"/>
    </source>
</evidence>
<name>A0A0F9KK12_9ZZZZ</name>
<sequence length="136" mass="15973">MRAFELFENIAWAVGKDKEHASNTAKNDLLDPDNELVWVEIKDLFDKTEEQQRLDVEDPVGGRYSIGNRVERARDYWQEGGYMDPPLVGWNDYKQTFNFTDGRHRLVAAYQLGERWAPVIVDRESVEKLRELVRTK</sequence>
<protein>
    <recommendedName>
        <fullName evidence="2">ParB/Sulfiredoxin domain-containing protein</fullName>
    </recommendedName>
</protein>